<feature type="signal peptide" evidence="2">
    <location>
        <begin position="1"/>
        <end position="20"/>
    </location>
</feature>
<accession>A0A0X3UUT7</accession>
<name>A0A0X3UUT7_9ACTN</name>
<comment type="caution">
    <text evidence="3">The sequence shown here is derived from an EMBL/GenBank/DDBJ whole genome shotgun (WGS) entry which is preliminary data.</text>
</comment>
<evidence type="ECO:0000256" key="2">
    <source>
        <dbReference type="SAM" id="SignalP"/>
    </source>
</evidence>
<proteinExistence type="predicted"/>
<feature type="chain" id="PRO_5039693160" description="Lipoprotein" evidence="2">
    <location>
        <begin position="21"/>
        <end position="277"/>
    </location>
</feature>
<keyword evidence="4" id="KW-1185">Reference proteome</keyword>
<feature type="region of interest" description="Disordered" evidence="1">
    <location>
        <begin position="238"/>
        <end position="277"/>
    </location>
</feature>
<keyword evidence="2" id="KW-0732">Signal</keyword>
<dbReference type="AlphaFoldDB" id="A0A0X3UUT7"/>
<organism evidence="3 4">
    <name type="scientific">Actinoplanes awajinensis subsp. mycoplanecinus</name>
    <dbReference type="NCBI Taxonomy" id="135947"/>
    <lineage>
        <taxon>Bacteria</taxon>
        <taxon>Bacillati</taxon>
        <taxon>Actinomycetota</taxon>
        <taxon>Actinomycetes</taxon>
        <taxon>Micromonosporales</taxon>
        <taxon>Micromonosporaceae</taxon>
        <taxon>Actinoplanes</taxon>
    </lineage>
</organism>
<reference evidence="3 4" key="1">
    <citation type="submission" date="2015-10" db="EMBL/GenBank/DDBJ databases">
        <authorList>
            <person name="Gilbert D.G."/>
        </authorList>
    </citation>
    <scope>NUCLEOTIDE SEQUENCE [LARGE SCALE GENOMIC DNA]</scope>
    <source>
        <strain evidence="3 4">NRRL B-16712</strain>
    </source>
</reference>
<dbReference type="RefSeq" id="WP_067690910.1">
    <property type="nucleotide sequence ID" value="NZ_LLZH01000121.1"/>
</dbReference>
<sequence length="277" mass="27956">MHLPSGSGRLLAALTATALALGLAGCGEDTPDAAPTPSASALITPGNPDSRNELAGIAAIALDRKYAALYTFTGSSGVPRNVVATVAVDGTWRVDIANGALGGSSDVSIVRNQNGVYQCSLSMTGAPVNAGCVHVAAKGEKVPRRYDPQVQRLFRQWLPVFTDRDSALAVAAVQPLDGAQGGSCYSVDSISASQDQPVDVGVYCYSADGLLTAARVGFGRIQLVRQIAGPATVQFPGPEVGGDAMGMGAPDPASTLEPSIPVDPPTGPATAPSAATG</sequence>
<dbReference type="OrthoDB" id="5184325at2"/>
<dbReference type="Proteomes" id="UP000053244">
    <property type="component" value="Unassembled WGS sequence"/>
</dbReference>
<protein>
    <recommendedName>
        <fullName evidence="5">Lipoprotein</fullName>
    </recommendedName>
</protein>
<gene>
    <name evidence="3" type="ORF">ADL15_16305</name>
</gene>
<evidence type="ECO:0008006" key="5">
    <source>
        <dbReference type="Google" id="ProtNLM"/>
    </source>
</evidence>
<dbReference type="EMBL" id="LLZH01000121">
    <property type="protein sequence ID" value="KUL34626.1"/>
    <property type="molecule type" value="Genomic_DNA"/>
</dbReference>
<evidence type="ECO:0000313" key="3">
    <source>
        <dbReference type="EMBL" id="KUL34626.1"/>
    </source>
</evidence>
<evidence type="ECO:0000313" key="4">
    <source>
        <dbReference type="Proteomes" id="UP000053244"/>
    </source>
</evidence>
<feature type="compositionally biased region" description="Low complexity" evidence="1">
    <location>
        <begin position="268"/>
        <end position="277"/>
    </location>
</feature>
<evidence type="ECO:0000256" key="1">
    <source>
        <dbReference type="SAM" id="MobiDB-lite"/>
    </source>
</evidence>